<organism evidence="10 11">
    <name type="scientific">Compostimonas suwonensis</name>
    <dbReference type="NCBI Taxonomy" id="1048394"/>
    <lineage>
        <taxon>Bacteria</taxon>
        <taxon>Bacillati</taxon>
        <taxon>Actinomycetota</taxon>
        <taxon>Actinomycetes</taxon>
        <taxon>Micrococcales</taxon>
        <taxon>Microbacteriaceae</taxon>
        <taxon>Compostimonas</taxon>
    </lineage>
</organism>
<feature type="transmembrane region" description="Helical" evidence="7">
    <location>
        <begin position="277"/>
        <end position="298"/>
    </location>
</feature>
<name>A0A2M9BWJ8_9MICO</name>
<dbReference type="CDD" id="cd06261">
    <property type="entry name" value="TM_PBP2"/>
    <property type="match status" value="1"/>
</dbReference>
<dbReference type="InterPro" id="IPR000515">
    <property type="entry name" value="MetI-like"/>
</dbReference>
<evidence type="ECO:0000256" key="7">
    <source>
        <dbReference type="RuleBase" id="RU363032"/>
    </source>
</evidence>
<dbReference type="OrthoDB" id="2063054at2"/>
<feature type="compositionally biased region" description="Low complexity" evidence="8">
    <location>
        <begin position="1"/>
        <end position="14"/>
    </location>
</feature>
<sequence>MTRATAPAPAQTRIASRRPKRKRGVGRAMAWTYLIVVLAVTIFPLYWILRTALSNNKALATDPSSFLPVDFTFGAFQRVLGLATTAEAQLQGGSGASLDLGIFVRNSIIYATVWTVLVVFFSALAAYAFSRLHWRGRNLVFAVLMTALMVPGIMTLLPNFLLIKQLGLINTFAGLILPGALFSAFNIFFLRQFFLGMSSEIEEAALIDGAGRVRVLFQIILPNARGPIATLSILGFIGAWNDYFWPLLVSTSGDEVRPLTLALAVFKQSAPGTTTDWAGLMAAALVAAFPMFILFMVFGKRIVNSIGFTGIR</sequence>
<comment type="subcellular location">
    <subcellularLocation>
        <location evidence="1 7">Cell membrane</location>
        <topology evidence="1 7">Multi-pass membrane protein</topology>
    </subcellularLocation>
</comment>
<dbReference type="SUPFAM" id="SSF161098">
    <property type="entry name" value="MetI-like"/>
    <property type="match status" value="1"/>
</dbReference>
<dbReference type="AlphaFoldDB" id="A0A2M9BWJ8"/>
<evidence type="ECO:0000256" key="3">
    <source>
        <dbReference type="ARBA" id="ARBA00022475"/>
    </source>
</evidence>
<dbReference type="RefSeq" id="WP_100344871.1">
    <property type="nucleotide sequence ID" value="NZ_PGFB01000003.1"/>
</dbReference>
<keyword evidence="10" id="KW-0762">Sugar transport</keyword>
<accession>A0A2M9BWJ8</accession>
<keyword evidence="5 7" id="KW-1133">Transmembrane helix</keyword>
<feature type="transmembrane region" description="Helical" evidence="7">
    <location>
        <begin position="175"/>
        <end position="194"/>
    </location>
</feature>
<evidence type="ECO:0000256" key="6">
    <source>
        <dbReference type="ARBA" id="ARBA00023136"/>
    </source>
</evidence>
<feature type="transmembrane region" description="Helical" evidence="7">
    <location>
        <begin position="28"/>
        <end position="49"/>
    </location>
</feature>
<dbReference type="Pfam" id="PF00528">
    <property type="entry name" value="BPD_transp_1"/>
    <property type="match status" value="1"/>
</dbReference>
<evidence type="ECO:0000256" key="1">
    <source>
        <dbReference type="ARBA" id="ARBA00004651"/>
    </source>
</evidence>
<proteinExistence type="inferred from homology"/>
<dbReference type="PANTHER" id="PTHR43744:SF12">
    <property type="entry name" value="ABC TRANSPORTER PERMEASE PROTEIN MG189-RELATED"/>
    <property type="match status" value="1"/>
</dbReference>
<reference evidence="10 11" key="1">
    <citation type="submission" date="2017-11" db="EMBL/GenBank/DDBJ databases">
        <title>Genomic Encyclopedia of Archaeal and Bacterial Type Strains, Phase II (KMG-II): From Individual Species to Whole Genera.</title>
        <authorList>
            <person name="Goeker M."/>
        </authorList>
    </citation>
    <scope>NUCLEOTIDE SEQUENCE [LARGE SCALE GENOMIC DNA]</scope>
    <source>
        <strain evidence="10 11">DSM 25625</strain>
    </source>
</reference>
<dbReference type="Proteomes" id="UP000230161">
    <property type="component" value="Unassembled WGS sequence"/>
</dbReference>
<keyword evidence="11" id="KW-1185">Reference proteome</keyword>
<keyword evidence="6 7" id="KW-0472">Membrane</keyword>
<keyword evidence="4 7" id="KW-0812">Transmembrane</keyword>
<dbReference type="PANTHER" id="PTHR43744">
    <property type="entry name" value="ABC TRANSPORTER PERMEASE PROTEIN MG189-RELATED-RELATED"/>
    <property type="match status" value="1"/>
</dbReference>
<feature type="transmembrane region" description="Helical" evidence="7">
    <location>
        <begin position="139"/>
        <end position="163"/>
    </location>
</feature>
<evidence type="ECO:0000259" key="9">
    <source>
        <dbReference type="PROSITE" id="PS50928"/>
    </source>
</evidence>
<evidence type="ECO:0000313" key="11">
    <source>
        <dbReference type="Proteomes" id="UP000230161"/>
    </source>
</evidence>
<evidence type="ECO:0000256" key="5">
    <source>
        <dbReference type="ARBA" id="ARBA00022989"/>
    </source>
</evidence>
<feature type="domain" description="ABC transmembrane type-1" evidence="9">
    <location>
        <begin position="104"/>
        <end position="298"/>
    </location>
</feature>
<protein>
    <submittedName>
        <fullName evidence="10">Multiple sugar transport system permease protein</fullName>
    </submittedName>
</protein>
<dbReference type="EMBL" id="PGFB01000003">
    <property type="protein sequence ID" value="PJJ62295.1"/>
    <property type="molecule type" value="Genomic_DNA"/>
</dbReference>
<feature type="region of interest" description="Disordered" evidence="8">
    <location>
        <begin position="1"/>
        <end position="20"/>
    </location>
</feature>
<dbReference type="InterPro" id="IPR035906">
    <property type="entry name" value="MetI-like_sf"/>
</dbReference>
<comment type="similarity">
    <text evidence="7">Belongs to the binding-protein-dependent transport system permease family.</text>
</comment>
<keyword evidence="3" id="KW-1003">Cell membrane</keyword>
<keyword evidence="2 7" id="KW-0813">Transport</keyword>
<dbReference type="GO" id="GO:0055085">
    <property type="term" value="P:transmembrane transport"/>
    <property type="evidence" value="ECO:0007669"/>
    <property type="project" value="InterPro"/>
</dbReference>
<evidence type="ECO:0000313" key="10">
    <source>
        <dbReference type="EMBL" id="PJJ62295.1"/>
    </source>
</evidence>
<evidence type="ECO:0000256" key="2">
    <source>
        <dbReference type="ARBA" id="ARBA00022448"/>
    </source>
</evidence>
<feature type="transmembrane region" description="Helical" evidence="7">
    <location>
        <begin position="108"/>
        <end position="127"/>
    </location>
</feature>
<dbReference type="GO" id="GO:0005886">
    <property type="term" value="C:plasma membrane"/>
    <property type="evidence" value="ECO:0007669"/>
    <property type="project" value="UniProtKB-SubCell"/>
</dbReference>
<gene>
    <name evidence="10" type="ORF">CLV54_2092</name>
</gene>
<dbReference type="PROSITE" id="PS50928">
    <property type="entry name" value="ABC_TM1"/>
    <property type="match status" value="1"/>
</dbReference>
<comment type="caution">
    <text evidence="10">The sequence shown here is derived from an EMBL/GenBank/DDBJ whole genome shotgun (WGS) entry which is preliminary data.</text>
</comment>
<evidence type="ECO:0000256" key="8">
    <source>
        <dbReference type="SAM" id="MobiDB-lite"/>
    </source>
</evidence>
<feature type="transmembrane region" description="Helical" evidence="7">
    <location>
        <begin position="215"/>
        <end position="240"/>
    </location>
</feature>
<evidence type="ECO:0000256" key="4">
    <source>
        <dbReference type="ARBA" id="ARBA00022692"/>
    </source>
</evidence>
<dbReference type="Gene3D" id="1.10.3720.10">
    <property type="entry name" value="MetI-like"/>
    <property type="match status" value="1"/>
</dbReference>